<protein>
    <submittedName>
        <fullName evidence="2">CYTH and CHAD domain-containing protein</fullName>
    </submittedName>
</protein>
<reference evidence="2 3" key="1">
    <citation type="submission" date="2021-03" db="EMBL/GenBank/DDBJ databases">
        <title>Novel species identification of genus Shewanella.</title>
        <authorList>
            <person name="Liu G."/>
            <person name="Zhang Q."/>
        </authorList>
    </citation>
    <scope>NUCLEOTIDE SEQUENCE [LARGE SCALE GENOMIC DNA]</scope>
    <source>
        <strain evidence="2 3">FJAT-53726</strain>
    </source>
</reference>
<dbReference type="AlphaFoldDB" id="A0A975AKV5"/>
<dbReference type="Proteomes" id="UP000663281">
    <property type="component" value="Chromosome"/>
</dbReference>
<feature type="domain" description="CYTH" evidence="1">
    <location>
        <begin position="2"/>
        <end position="203"/>
    </location>
</feature>
<dbReference type="SMART" id="SM01118">
    <property type="entry name" value="CYTH"/>
    <property type="match status" value="1"/>
</dbReference>
<sequence>MDAEIELKLFFPPEHKSALTSLINDLNGAQSKGAKQLFNGYFDTPDLQLRRWDMGLRVRGIDDFREQTIKTAGKVAGGIHSRPEYNVTITGDVPDLGLFPAEIWPEGAVLTEVQAQLGCVFNTDFNRHSWHVRLDDSLVEIALDQGVIRAAGREEPLCEIEFELLEGSPKALLTLAQQLAKTVSLRLGKASKAQRGYQLAGKGKAQTLDALAVMPLARDLELGQCFTLLLETALERWQLLEAMIAASVDQPRDCADLWQRLLACITLLESTLSQFGMLEPDMAEGFAEVRAQLDFVDDAQALAQLAGNQQQIFGRRSDATELSLRALQALVGLNFANRLQNLWQLPAYGQLQLQLVSMMLEGFKGGNGTLADFASGQLEAAWEKIHQAMPLGKPLSLDEYRQAGRALDAALLVGLAYGNLFPMDSRRVFRAPWEDLRQGILVLLAYGLMGQMCGDNGELQQWLDDKTQSLAFAMEQSRQAALKQQPYWR</sequence>
<evidence type="ECO:0000259" key="1">
    <source>
        <dbReference type="PROSITE" id="PS51707"/>
    </source>
</evidence>
<dbReference type="KEGG" id="scyp:JYB88_03620"/>
<dbReference type="Pfam" id="PF01928">
    <property type="entry name" value="CYTH"/>
    <property type="match status" value="1"/>
</dbReference>
<keyword evidence="3" id="KW-1185">Reference proteome</keyword>
<dbReference type="InterPro" id="IPR033469">
    <property type="entry name" value="CYTH-like_dom_sf"/>
</dbReference>
<dbReference type="PANTHER" id="PTHR39569:SF1">
    <property type="entry name" value="INORGANIC TRIPHOSPHATASE"/>
    <property type="match status" value="1"/>
</dbReference>
<evidence type="ECO:0000313" key="3">
    <source>
        <dbReference type="Proteomes" id="UP000663281"/>
    </source>
</evidence>
<dbReference type="EMBL" id="CP071504">
    <property type="protein sequence ID" value="QSX30762.1"/>
    <property type="molecule type" value="Genomic_DNA"/>
</dbReference>
<dbReference type="PANTHER" id="PTHR39569">
    <property type="entry name" value="INORGANIC TRIPHOSPHATASE"/>
    <property type="match status" value="1"/>
</dbReference>
<gene>
    <name evidence="2" type="ORF">JYB88_03620</name>
</gene>
<dbReference type="InterPro" id="IPR023577">
    <property type="entry name" value="CYTH_domain"/>
</dbReference>
<dbReference type="GO" id="GO:0046872">
    <property type="term" value="F:metal ion binding"/>
    <property type="evidence" value="ECO:0007669"/>
    <property type="project" value="TreeGrafter"/>
</dbReference>
<dbReference type="InterPro" id="IPR039013">
    <property type="entry name" value="YgiF"/>
</dbReference>
<name>A0A975AKV5_9GAMM</name>
<proteinExistence type="predicted"/>
<dbReference type="SUPFAM" id="SSF55154">
    <property type="entry name" value="CYTH-like phosphatases"/>
    <property type="match status" value="1"/>
</dbReference>
<dbReference type="PROSITE" id="PS51707">
    <property type="entry name" value="CYTH"/>
    <property type="match status" value="1"/>
</dbReference>
<accession>A0A975AKV5</accession>
<dbReference type="Gene3D" id="2.40.320.10">
    <property type="entry name" value="Hypothetical Protein Pfu-838710-001"/>
    <property type="match status" value="1"/>
</dbReference>
<dbReference type="CDD" id="cd07756">
    <property type="entry name" value="CYTH-like_Pase_CHAD"/>
    <property type="match status" value="1"/>
</dbReference>
<organism evidence="2 3">
    <name type="scientific">Shewanella cyperi</name>
    <dbReference type="NCBI Taxonomy" id="2814292"/>
    <lineage>
        <taxon>Bacteria</taxon>
        <taxon>Pseudomonadati</taxon>
        <taxon>Pseudomonadota</taxon>
        <taxon>Gammaproteobacteria</taxon>
        <taxon>Alteromonadales</taxon>
        <taxon>Shewanellaceae</taxon>
        <taxon>Shewanella</taxon>
    </lineage>
</organism>
<dbReference type="GO" id="GO:0050355">
    <property type="term" value="F:inorganic triphosphate phosphatase activity"/>
    <property type="evidence" value="ECO:0007669"/>
    <property type="project" value="InterPro"/>
</dbReference>
<evidence type="ECO:0000313" key="2">
    <source>
        <dbReference type="EMBL" id="QSX30762.1"/>
    </source>
</evidence>
<dbReference type="RefSeq" id="WP_207325533.1">
    <property type="nucleotide sequence ID" value="NZ_CP071504.1"/>
</dbReference>